<dbReference type="Pfam" id="PF02878">
    <property type="entry name" value="PGM_PMM_I"/>
    <property type="match status" value="1"/>
</dbReference>
<evidence type="ECO:0000256" key="7">
    <source>
        <dbReference type="RuleBase" id="RU004326"/>
    </source>
</evidence>
<dbReference type="AlphaFoldDB" id="A0A7D5QI63"/>
<dbReference type="PANTHER" id="PTHR43771">
    <property type="entry name" value="PHOSPHOMANNOMUTASE"/>
    <property type="match status" value="1"/>
</dbReference>
<dbReference type="Pfam" id="PF02879">
    <property type="entry name" value="PGM_PMM_II"/>
    <property type="match status" value="1"/>
</dbReference>
<evidence type="ECO:0000313" key="14">
    <source>
        <dbReference type="Proteomes" id="UP000509626"/>
    </source>
</evidence>
<comment type="cofactor">
    <cofactor evidence="1">
        <name>Mg(2+)</name>
        <dbReference type="ChEBI" id="CHEBI:18420"/>
    </cofactor>
</comment>
<evidence type="ECO:0000259" key="11">
    <source>
        <dbReference type="Pfam" id="PF02879"/>
    </source>
</evidence>
<dbReference type="InterPro" id="IPR005845">
    <property type="entry name" value="A-D-PHexomutase_a/b/a-II"/>
</dbReference>
<dbReference type="PANTHER" id="PTHR43771:SF1">
    <property type="entry name" value="PHOSPHOMANNOMUTASE"/>
    <property type="match status" value="1"/>
</dbReference>
<dbReference type="InterPro" id="IPR005843">
    <property type="entry name" value="A-D-PHexomutase_C"/>
</dbReference>
<proteinExistence type="inferred from homology"/>
<dbReference type="SUPFAM" id="SSF53738">
    <property type="entry name" value="Phosphoglucomutase, first 3 domains"/>
    <property type="match status" value="3"/>
</dbReference>
<reference evidence="13 14" key="1">
    <citation type="submission" date="2020-06" db="EMBL/GenBank/DDBJ databases">
        <title>NJ-3-1, isolated from saline soil.</title>
        <authorList>
            <person name="Cui H.L."/>
            <person name="Shi X."/>
        </authorList>
    </citation>
    <scope>NUCLEOTIDE SEQUENCE [LARGE SCALE GENOMIC DNA]</scope>
    <source>
        <strain evidence="13 14">NJ-3-1</strain>
    </source>
</reference>
<dbReference type="InterPro" id="IPR016055">
    <property type="entry name" value="A-D-PHexomutase_a/b/a-I/II/III"/>
</dbReference>
<evidence type="ECO:0000259" key="10">
    <source>
        <dbReference type="Pfam" id="PF02878"/>
    </source>
</evidence>
<feature type="region of interest" description="Disordered" evidence="8">
    <location>
        <begin position="435"/>
        <end position="457"/>
    </location>
</feature>
<evidence type="ECO:0000256" key="3">
    <source>
        <dbReference type="ARBA" id="ARBA00022553"/>
    </source>
</evidence>
<dbReference type="PROSITE" id="PS00710">
    <property type="entry name" value="PGM_PMM"/>
    <property type="match status" value="1"/>
</dbReference>
<dbReference type="Pfam" id="PF02880">
    <property type="entry name" value="PGM_PMM_III"/>
    <property type="match status" value="1"/>
</dbReference>
<feature type="domain" description="Alpha-D-phosphohexomutase C-terminal" evidence="9">
    <location>
        <begin position="373"/>
        <end position="429"/>
    </location>
</feature>
<feature type="domain" description="Alpha-D-phosphohexomutase alpha/beta/alpha" evidence="11">
    <location>
        <begin position="160"/>
        <end position="243"/>
    </location>
</feature>
<keyword evidence="6 13" id="KW-0413">Isomerase</keyword>
<feature type="domain" description="Alpha-D-phosphohexomutase alpha/beta/alpha" evidence="10">
    <location>
        <begin position="2"/>
        <end position="126"/>
    </location>
</feature>
<keyword evidence="5 7" id="KW-0460">Magnesium</keyword>
<dbReference type="InterPro" id="IPR005844">
    <property type="entry name" value="A-D-PHexomutase_a/b/a-I"/>
</dbReference>
<dbReference type="GO" id="GO:0000287">
    <property type="term" value="F:magnesium ion binding"/>
    <property type="evidence" value="ECO:0007669"/>
    <property type="project" value="InterPro"/>
</dbReference>
<evidence type="ECO:0000313" key="13">
    <source>
        <dbReference type="EMBL" id="QLG60405.1"/>
    </source>
</evidence>
<evidence type="ECO:0000256" key="6">
    <source>
        <dbReference type="ARBA" id="ARBA00023235"/>
    </source>
</evidence>
<dbReference type="EC" id="5.4.2.10" evidence="13"/>
<dbReference type="InterPro" id="IPR005841">
    <property type="entry name" value="Alpha-D-phosphohexomutase_SF"/>
</dbReference>
<dbReference type="RefSeq" id="WP_179266991.1">
    <property type="nucleotide sequence ID" value="NZ_CP058579.1"/>
</dbReference>
<feature type="domain" description="Alpha-D-phosphohexomutase alpha/beta/alpha" evidence="12">
    <location>
        <begin position="248"/>
        <end position="343"/>
    </location>
</feature>
<dbReference type="GO" id="GO:0008966">
    <property type="term" value="F:phosphoglucosamine mutase activity"/>
    <property type="evidence" value="ECO:0007669"/>
    <property type="project" value="UniProtKB-EC"/>
</dbReference>
<evidence type="ECO:0000256" key="8">
    <source>
        <dbReference type="SAM" id="MobiDB-lite"/>
    </source>
</evidence>
<dbReference type="SUPFAM" id="SSF55957">
    <property type="entry name" value="Phosphoglucomutase, C-terminal domain"/>
    <property type="match status" value="1"/>
</dbReference>
<keyword evidence="14" id="KW-1185">Reference proteome</keyword>
<dbReference type="GeneID" id="56035995"/>
<name>A0A7D5QI63_9EURY</name>
<gene>
    <name evidence="13" type="primary">glmM</name>
    <name evidence="13" type="ORF">HUG12_01010</name>
</gene>
<sequence>MFGTSGIRGEVGEEVTADVALSVGRALASEGYDRVVVGRDTRESGTMLADALSAGVRECGADVVRLGTAATPTVARSVGWLDADAGVAVTASHNPPADNGLKLWTPSGRAFDGQQRDEIARRVHQGAYALASAGEVGSESEWEGGTGRHVAALREATGSLDGLHAVVDVGNGAGRLTATALDELGCSVTTLHAEPDGSFPGRPSEPTAETCTKLCRLVEHTDAHFGVAHDGDADRTMAVTGEGEFVPGDLLLALFGRACAGAGERVAAPLNTSLAVDDALADVGASVVRTKVGDTYVAERVADDDVAFGGEPSGAWIWPGETRCPDGPLAACRLAELVRDHGPLGAQLDGIGGYVTRRESREAEAKSEVVRRVHREAVATYDTVDVSDGVRVDVDDGWFLVRASGTQPLVRVTAEAEDAGRADELFEAASELVADARAGESSGPEPEAAAVGDRSDD</sequence>
<dbReference type="KEGG" id="halu:HUG12_01010"/>
<evidence type="ECO:0000256" key="2">
    <source>
        <dbReference type="ARBA" id="ARBA00010231"/>
    </source>
</evidence>
<keyword evidence="3" id="KW-0597">Phosphoprotein</keyword>
<dbReference type="CDD" id="cd03087">
    <property type="entry name" value="PGM_like1"/>
    <property type="match status" value="1"/>
</dbReference>
<dbReference type="Gene3D" id="3.30.310.50">
    <property type="entry name" value="Alpha-D-phosphohexomutase, C-terminal domain"/>
    <property type="match status" value="1"/>
</dbReference>
<dbReference type="InterPro" id="IPR005846">
    <property type="entry name" value="A-D-PHexomutase_a/b/a-III"/>
</dbReference>
<dbReference type="GO" id="GO:0005975">
    <property type="term" value="P:carbohydrate metabolic process"/>
    <property type="evidence" value="ECO:0007669"/>
    <property type="project" value="InterPro"/>
</dbReference>
<evidence type="ECO:0000259" key="9">
    <source>
        <dbReference type="Pfam" id="PF00408"/>
    </source>
</evidence>
<protein>
    <submittedName>
        <fullName evidence="13">Phosphoglucosamine mutase</fullName>
        <ecNumber evidence="13">5.4.2.10</ecNumber>
    </submittedName>
</protein>
<dbReference type="Pfam" id="PF00408">
    <property type="entry name" value="PGM_PMM_IV"/>
    <property type="match status" value="1"/>
</dbReference>
<dbReference type="InterPro" id="IPR016066">
    <property type="entry name" value="A-D-PHexomutase_CS"/>
</dbReference>
<dbReference type="Gene3D" id="3.40.120.10">
    <property type="entry name" value="Alpha-D-Glucose-1,6-Bisphosphate, subunit A, domain 3"/>
    <property type="match status" value="3"/>
</dbReference>
<evidence type="ECO:0000256" key="4">
    <source>
        <dbReference type="ARBA" id="ARBA00022723"/>
    </source>
</evidence>
<evidence type="ECO:0000256" key="5">
    <source>
        <dbReference type="ARBA" id="ARBA00022842"/>
    </source>
</evidence>
<dbReference type="EMBL" id="CP058579">
    <property type="protein sequence ID" value="QLG60405.1"/>
    <property type="molecule type" value="Genomic_DNA"/>
</dbReference>
<dbReference type="OrthoDB" id="10363at2157"/>
<dbReference type="InterPro" id="IPR024086">
    <property type="entry name" value="GlmM_arc-type"/>
</dbReference>
<dbReference type="InterPro" id="IPR036900">
    <property type="entry name" value="A-D-PHexomutase_C_sf"/>
</dbReference>
<evidence type="ECO:0000256" key="1">
    <source>
        <dbReference type="ARBA" id="ARBA00001946"/>
    </source>
</evidence>
<organism evidence="13 14">
    <name type="scientific">Halorarum salinum</name>
    <dbReference type="NCBI Taxonomy" id="2743089"/>
    <lineage>
        <taxon>Archaea</taxon>
        <taxon>Methanobacteriati</taxon>
        <taxon>Methanobacteriota</taxon>
        <taxon>Stenosarchaea group</taxon>
        <taxon>Halobacteria</taxon>
        <taxon>Halobacteriales</taxon>
        <taxon>Haloferacaceae</taxon>
        <taxon>Halorarum</taxon>
    </lineage>
</organism>
<accession>A0A7D5QI63</accession>
<keyword evidence="4 7" id="KW-0479">Metal-binding</keyword>
<dbReference type="NCBIfam" id="TIGR03990">
    <property type="entry name" value="Arch_GlmM"/>
    <property type="match status" value="1"/>
</dbReference>
<evidence type="ECO:0000259" key="12">
    <source>
        <dbReference type="Pfam" id="PF02880"/>
    </source>
</evidence>
<dbReference type="Proteomes" id="UP000509626">
    <property type="component" value="Chromosome"/>
</dbReference>
<dbReference type="PRINTS" id="PR00509">
    <property type="entry name" value="PGMPMM"/>
</dbReference>
<comment type="similarity">
    <text evidence="2 7">Belongs to the phosphohexose mutase family.</text>
</comment>